<dbReference type="Proteomes" id="UP000095286">
    <property type="component" value="Unplaced"/>
</dbReference>
<name>A0AC35U9R8_9BILA</name>
<sequence length="184" mass="21530">MSYTKSIFGKLKKNHVVFCEDNILKLEFLDSGISIVAIVLGLSEETALILTHQINEEESTSIGIVREIMFDINIAVDDPFDTNIAVDDPRKQLTKMKDCNYLMGSTIDDQDIILSHLKEADFDLLHKSMLKYIDHYDYLECYLIADEATIQVDDFWARAKDFFRKYPDAIVYDYIHTPRYWNYY</sequence>
<accession>A0AC35U9R8</accession>
<evidence type="ECO:0000313" key="1">
    <source>
        <dbReference type="Proteomes" id="UP000095286"/>
    </source>
</evidence>
<evidence type="ECO:0000313" key="2">
    <source>
        <dbReference type="WBParaSite" id="RSKR_0000888033.1"/>
    </source>
</evidence>
<organism evidence="1 2">
    <name type="scientific">Rhabditophanes sp. KR3021</name>
    <dbReference type="NCBI Taxonomy" id="114890"/>
    <lineage>
        <taxon>Eukaryota</taxon>
        <taxon>Metazoa</taxon>
        <taxon>Ecdysozoa</taxon>
        <taxon>Nematoda</taxon>
        <taxon>Chromadorea</taxon>
        <taxon>Rhabditida</taxon>
        <taxon>Tylenchina</taxon>
        <taxon>Panagrolaimomorpha</taxon>
        <taxon>Strongyloidoidea</taxon>
        <taxon>Alloionematidae</taxon>
        <taxon>Rhabditophanes</taxon>
    </lineage>
</organism>
<dbReference type="WBParaSite" id="RSKR_0000888033.1">
    <property type="protein sequence ID" value="RSKR_0000888033.1"/>
    <property type="gene ID" value="RSKR_0000888033"/>
</dbReference>
<protein>
    <submittedName>
        <fullName evidence="2">DUF4303 domain-containing protein</fullName>
    </submittedName>
</protein>
<reference evidence="2" key="1">
    <citation type="submission" date="2016-11" db="UniProtKB">
        <authorList>
            <consortium name="WormBaseParasite"/>
        </authorList>
    </citation>
    <scope>IDENTIFICATION</scope>
    <source>
        <strain evidence="2">KR3021</strain>
    </source>
</reference>
<proteinExistence type="predicted"/>